<dbReference type="InterPro" id="IPR003615">
    <property type="entry name" value="HNH_nuc"/>
</dbReference>
<dbReference type="InterPro" id="IPR003870">
    <property type="entry name" value="DUF222"/>
</dbReference>
<evidence type="ECO:0000313" key="4">
    <source>
        <dbReference type="Proteomes" id="UP000078396"/>
    </source>
</evidence>
<organism evidence="3 4">
    <name type="scientific">Mycolicibacterium iranicum</name>
    <name type="common">Mycobacterium iranicum</name>
    <dbReference type="NCBI Taxonomy" id="912594"/>
    <lineage>
        <taxon>Bacteria</taxon>
        <taxon>Bacillati</taxon>
        <taxon>Actinomycetota</taxon>
        <taxon>Actinomycetes</taxon>
        <taxon>Mycobacteriales</taxon>
        <taxon>Mycobacteriaceae</taxon>
        <taxon>Mycolicibacterium</taxon>
    </lineage>
</organism>
<dbReference type="RefSeq" id="WP_064281437.1">
    <property type="nucleotide sequence ID" value="NZ_LWCS01000019.1"/>
</dbReference>
<dbReference type="STRING" id="912594.AWC12_00525"/>
<dbReference type="EMBL" id="LWCS01000019">
    <property type="protein sequence ID" value="OAN39066.1"/>
    <property type="molecule type" value="Genomic_DNA"/>
</dbReference>
<protein>
    <recommendedName>
        <fullName evidence="2">HNH nuclease domain-containing protein</fullName>
    </recommendedName>
</protein>
<dbReference type="Proteomes" id="UP000078396">
    <property type="component" value="Unassembled WGS sequence"/>
</dbReference>
<feature type="region of interest" description="Disordered" evidence="1">
    <location>
        <begin position="482"/>
        <end position="509"/>
    </location>
</feature>
<sequence length="553" mass="59803">MFDCSVPEPSQLAGLTAAELIDAATTTVRAENAACARKLAVMAEYFIRRTNLAPADRLNWWVDPDAAVTAAIAAAHHITQGLALHQAYRAVVLRDRLPKIGALFLAGLISDLLVRAIVNRTAFIVDTELIAAVDADLAAEILGWGPLSIKKTDAAIDTIVGRHDPDGVRRARPGDLDRTVEFGQPGDAPGYSTIFARLFASDTAAGERTVTAMAYSVCEADPRTLEERRKDAFSALMHGITTLACQCGTSDCHAATNPRPLRDITVFAITDQTTRTAEPQAATGPQDDEDSSAEAEAPSDVVTQTRPTGEEGASTARPSRRTTPTAAKSRPAYLFGSGFMPAPLFEAMLDGGTKVRAIVHPRQAGPECGRFPSRALAAFVRCRDLTCRFPGCDKPATEADIDHTVPNPVGPTHASNLKCLCRFHHLLKTFWGGHDGWRDRQYPDGTIIWTAPTGHTYTTHPGSRLLFPMLCLPTANLWSGDPPDVPSTGRKADMMPRRTRTRAQTRASYTATQRLRNRTERLTHNALTNGDVLPSTDDFMGDPGEYGSDPPPF</sequence>
<feature type="domain" description="HNH nuclease" evidence="2">
    <location>
        <begin position="375"/>
        <end position="426"/>
    </location>
</feature>
<dbReference type="SMART" id="SM00507">
    <property type="entry name" value="HNHc"/>
    <property type="match status" value="1"/>
</dbReference>
<feature type="region of interest" description="Disordered" evidence="1">
    <location>
        <begin position="274"/>
        <end position="328"/>
    </location>
</feature>
<dbReference type="AlphaFoldDB" id="A0A178LZ76"/>
<evidence type="ECO:0000259" key="2">
    <source>
        <dbReference type="SMART" id="SM00507"/>
    </source>
</evidence>
<dbReference type="CDD" id="cd00085">
    <property type="entry name" value="HNHc"/>
    <property type="match status" value="1"/>
</dbReference>
<evidence type="ECO:0000256" key="1">
    <source>
        <dbReference type="SAM" id="MobiDB-lite"/>
    </source>
</evidence>
<feature type="compositionally biased region" description="Low complexity" evidence="1">
    <location>
        <begin position="313"/>
        <end position="327"/>
    </location>
</feature>
<dbReference type="Pfam" id="PF02720">
    <property type="entry name" value="DUF222"/>
    <property type="match status" value="1"/>
</dbReference>
<proteinExistence type="predicted"/>
<dbReference type="OrthoDB" id="4775237at2"/>
<feature type="region of interest" description="Disordered" evidence="1">
    <location>
        <begin position="524"/>
        <end position="553"/>
    </location>
</feature>
<comment type="caution">
    <text evidence="3">The sequence shown here is derived from an EMBL/GenBank/DDBJ whole genome shotgun (WGS) entry which is preliminary data.</text>
</comment>
<reference evidence="3 4" key="1">
    <citation type="submission" date="2016-04" db="EMBL/GenBank/DDBJ databases">
        <title>Draft Genome Sequences of Staphylococcus capitis Strain H36, S. capitis Strain H65, S. cohnii Strain H62, S. hominis Strain H69, Mycobacterium iranicum Strain H39, Plantibacter sp. Strain H53, Pseudomonas oryzihabitans Strain H72, and Microbacterium sp. Strain H83, isolated from residential settings.</title>
        <authorList>
            <person name="Lymperopoulou D."/>
            <person name="Adams R.I."/>
            <person name="Lindow S."/>
            <person name="Coil D.A."/>
            <person name="Jospin G."/>
            <person name="Eisen J.A."/>
        </authorList>
    </citation>
    <scope>NUCLEOTIDE SEQUENCE [LARGE SCALE GENOMIC DNA]</scope>
    <source>
        <strain evidence="3 4">H39</strain>
    </source>
</reference>
<accession>A0A178LZ76</accession>
<evidence type="ECO:0000313" key="3">
    <source>
        <dbReference type="EMBL" id="OAN39066.1"/>
    </source>
</evidence>
<gene>
    <name evidence="3" type="ORF">A4X20_18550</name>
</gene>
<name>A0A178LZ76_MYCIR</name>